<dbReference type="GO" id="GO:0004252">
    <property type="term" value="F:serine-type endopeptidase activity"/>
    <property type="evidence" value="ECO:0007669"/>
    <property type="project" value="UniProtKB-UniRule"/>
</dbReference>
<evidence type="ECO:0000313" key="9">
    <source>
        <dbReference type="EMBL" id="NYK09925.1"/>
    </source>
</evidence>
<dbReference type="AlphaFoldDB" id="A0A853DVL5"/>
<dbReference type="InterPro" id="IPR036286">
    <property type="entry name" value="LexA/Signal_pep-like_sf"/>
</dbReference>
<sequence length="197" mass="20994">MKTSRGWRIYAAARNVLLTMGAVIGAACVLVFALGMFLGVKPAIVVSGSMEPTIPVGAMTFSLDRAAVDLHVGDVVMVDRPDDEGLVTHRIVTMEKSGGRMALSLQGDANAVTDPEPYVVKSAAVVVFTVPFLGYVADFLQRQGILVGVVIVCLIAALLVLDPAKFMREPNEEQSAAETAPEPVRSGRRALRKESAR</sequence>
<evidence type="ECO:0000256" key="1">
    <source>
        <dbReference type="ARBA" id="ARBA00004370"/>
    </source>
</evidence>
<dbReference type="SUPFAM" id="SSF51306">
    <property type="entry name" value="LexA/Signal peptidase"/>
    <property type="match status" value="1"/>
</dbReference>
<dbReference type="InterPro" id="IPR001733">
    <property type="entry name" value="Peptidase_S26B"/>
</dbReference>
<dbReference type="RefSeq" id="WP_179700766.1">
    <property type="nucleotide sequence ID" value="NZ_BAAAHA010000011.1"/>
</dbReference>
<protein>
    <recommendedName>
        <fullName evidence="5">Signal peptidase I</fullName>
        <ecNumber evidence="5">3.4.21.89</ecNumber>
    </recommendedName>
</protein>
<dbReference type="NCBIfam" id="TIGR02228">
    <property type="entry name" value="sigpep_I_arch"/>
    <property type="match status" value="1"/>
</dbReference>
<evidence type="ECO:0000313" key="10">
    <source>
        <dbReference type="Proteomes" id="UP000521075"/>
    </source>
</evidence>
<reference evidence="9 10" key="1">
    <citation type="submission" date="2020-07" db="EMBL/GenBank/DDBJ databases">
        <title>Sequencing the genomes of 1000 actinobacteria strains.</title>
        <authorList>
            <person name="Klenk H.-P."/>
        </authorList>
    </citation>
    <scope>NUCLEOTIDE SEQUENCE [LARGE SCALE GENOMIC DNA]</scope>
    <source>
        <strain evidence="9 10">DSM 15166</strain>
    </source>
</reference>
<name>A0A853DVL5_9MICO</name>
<dbReference type="GO" id="GO:0009003">
    <property type="term" value="F:signal peptidase activity"/>
    <property type="evidence" value="ECO:0007669"/>
    <property type="project" value="UniProtKB-EC"/>
</dbReference>
<dbReference type="Proteomes" id="UP000521075">
    <property type="component" value="Unassembled WGS sequence"/>
</dbReference>
<organism evidence="9 10">
    <name type="scientific">Leifsonia naganoensis</name>
    <dbReference type="NCBI Taxonomy" id="150025"/>
    <lineage>
        <taxon>Bacteria</taxon>
        <taxon>Bacillati</taxon>
        <taxon>Actinomycetota</taxon>
        <taxon>Actinomycetes</taxon>
        <taxon>Micrococcales</taxon>
        <taxon>Microbacteriaceae</taxon>
        <taxon>Leifsonia</taxon>
    </lineage>
</organism>
<evidence type="ECO:0000256" key="3">
    <source>
        <dbReference type="ARBA" id="ARBA00022989"/>
    </source>
</evidence>
<dbReference type="CDD" id="cd06530">
    <property type="entry name" value="S26_SPase_I"/>
    <property type="match status" value="1"/>
</dbReference>
<keyword evidence="2 7" id="KW-0812">Transmembrane</keyword>
<feature type="domain" description="Peptidase S26" evidence="8">
    <location>
        <begin position="20"/>
        <end position="85"/>
    </location>
</feature>
<keyword evidence="3 7" id="KW-1133">Transmembrane helix</keyword>
<dbReference type="EC" id="3.4.21.89" evidence="5"/>
<keyword evidence="4 7" id="KW-0472">Membrane</keyword>
<keyword evidence="10" id="KW-1185">Reference proteome</keyword>
<evidence type="ECO:0000256" key="5">
    <source>
        <dbReference type="NCBIfam" id="TIGR02228"/>
    </source>
</evidence>
<evidence type="ECO:0000256" key="6">
    <source>
        <dbReference type="SAM" id="MobiDB-lite"/>
    </source>
</evidence>
<dbReference type="EMBL" id="JACCHJ010000001">
    <property type="protein sequence ID" value="NYK09925.1"/>
    <property type="molecule type" value="Genomic_DNA"/>
</dbReference>
<feature type="region of interest" description="Disordered" evidence="6">
    <location>
        <begin position="169"/>
        <end position="197"/>
    </location>
</feature>
<evidence type="ECO:0000256" key="7">
    <source>
        <dbReference type="SAM" id="Phobius"/>
    </source>
</evidence>
<accession>A0A853DVL5</accession>
<dbReference type="Pfam" id="PF10502">
    <property type="entry name" value="Peptidase_S26"/>
    <property type="match status" value="1"/>
</dbReference>
<dbReference type="InterPro" id="IPR019533">
    <property type="entry name" value="Peptidase_S26"/>
</dbReference>
<dbReference type="GO" id="GO:0016020">
    <property type="term" value="C:membrane"/>
    <property type="evidence" value="ECO:0007669"/>
    <property type="project" value="UniProtKB-SubCell"/>
</dbReference>
<comment type="caution">
    <text evidence="9">The sequence shown here is derived from an EMBL/GenBank/DDBJ whole genome shotgun (WGS) entry which is preliminary data.</text>
</comment>
<evidence type="ECO:0000256" key="2">
    <source>
        <dbReference type="ARBA" id="ARBA00022692"/>
    </source>
</evidence>
<feature type="transmembrane region" description="Helical" evidence="7">
    <location>
        <begin position="144"/>
        <end position="161"/>
    </location>
</feature>
<dbReference type="GO" id="GO:0006465">
    <property type="term" value="P:signal peptide processing"/>
    <property type="evidence" value="ECO:0007669"/>
    <property type="project" value="UniProtKB-UniRule"/>
</dbReference>
<keyword evidence="9" id="KW-0378">Hydrolase</keyword>
<dbReference type="PROSITE" id="PS51257">
    <property type="entry name" value="PROKAR_LIPOPROTEIN"/>
    <property type="match status" value="1"/>
</dbReference>
<proteinExistence type="predicted"/>
<feature type="transmembrane region" description="Helical" evidence="7">
    <location>
        <begin position="12"/>
        <end position="40"/>
    </location>
</feature>
<evidence type="ECO:0000256" key="4">
    <source>
        <dbReference type="ARBA" id="ARBA00023136"/>
    </source>
</evidence>
<comment type="subcellular location">
    <subcellularLocation>
        <location evidence="1">Membrane</location>
    </subcellularLocation>
</comment>
<evidence type="ECO:0000259" key="8">
    <source>
        <dbReference type="Pfam" id="PF10502"/>
    </source>
</evidence>
<gene>
    <name evidence="9" type="ORF">HNR14_001806</name>
</gene>